<sequence>MLSFDAPSRPSALTIRAYTRPRFDTDLDALRDWLDGLKIRGVRHAGPTLVVTLENLRKTDLTASRRIAILSLLKTPLLKTCAGLPKPRVADPSAGVTMEQRLLRLMFVNLDQALHQLDKSHPLPNARQHQQRLWLIRNLLRFAGRQLRYALQWQTPLAAGTWRDLHELYGYLTQRRPNALWDLDAPAPPAADFEYEAEYKMLLLLGLAATVQPTTARRAAWQDNLPVWAAQTRLEDPHNRLGRLRVWVVEVAADGPPRQLAGSLDLPFRGWVLEPPYPYLHQLDDGPFGLNNGSGQAFELALDMR</sequence>
<dbReference type="EMBL" id="FNOW01000008">
    <property type="protein sequence ID" value="SDX63746.1"/>
    <property type="molecule type" value="Genomic_DNA"/>
</dbReference>
<keyword evidence="2" id="KW-1185">Reference proteome</keyword>
<evidence type="ECO:0000313" key="1">
    <source>
        <dbReference type="EMBL" id="SDX63746.1"/>
    </source>
</evidence>
<dbReference type="RefSeq" id="WP_091332502.1">
    <property type="nucleotide sequence ID" value="NZ_FNOW01000008.1"/>
</dbReference>
<proteinExistence type="predicted"/>
<protein>
    <submittedName>
        <fullName evidence="1">Uncharacterized protein</fullName>
    </submittedName>
</protein>
<gene>
    <name evidence="1" type="ORF">SAMN05421644_10854</name>
</gene>
<dbReference type="Proteomes" id="UP000198672">
    <property type="component" value="Unassembled WGS sequence"/>
</dbReference>
<evidence type="ECO:0000313" key="2">
    <source>
        <dbReference type="Proteomes" id="UP000198672"/>
    </source>
</evidence>
<organism evidence="1 2">
    <name type="scientific">Allochromatium warmingii</name>
    <name type="common">Chromatium warmingii</name>
    <dbReference type="NCBI Taxonomy" id="61595"/>
    <lineage>
        <taxon>Bacteria</taxon>
        <taxon>Pseudomonadati</taxon>
        <taxon>Pseudomonadota</taxon>
        <taxon>Gammaproteobacteria</taxon>
        <taxon>Chromatiales</taxon>
        <taxon>Chromatiaceae</taxon>
        <taxon>Allochromatium</taxon>
    </lineage>
</organism>
<dbReference type="OrthoDB" id="5724405at2"/>
<reference evidence="2" key="1">
    <citation type="submission" date="2016-10" db="EMBL/GenBank/DDBJ databases">
        <authorList>
            <person name="Varghese N."/>
            <person name="Submissions S."/>
        </authorList>
    </citation>
    <scope>NUCLEOTIDE SEQUENCE [LARGE SCALE GENOMIC DNA]</scope>
    <source>
        <strain evidence="2">DSM 173</strain>
    </source>
</reference>
<name>A0A1H3DBK6_ALLWA</name>
<dbReference type="AlphaFoldDB" id="A0A1H3DBK6"/>
<accession>A0A1H3DBK6</accession>